<dbReference type="InterPro" id="IPR025700">
    <property type="entry name" value="Lys/Orn_oxygenase"/>
</dbReference>
<reference evidence="16 17" key="1">
    <citation type="journal article" date="2008" name="Genome Res.">
        <title>Insights from the complete genome sequence of Mycobacterium marinum on the evolution of Mycobacterium tuberculosis.</title>
        <authorList>
            <person name="Stinear T.P."/>
            <person name="Seemann T."/>
            <person name="Harrison P.F."/>
            <person name="Jenkin G.A."/>
            <person name="Davies J.K."/>
            <person name="Johnson P.D."/>
            <person name="Abdellah Z."/>
            <person name="Arrowsmith C."/>
            <person name="Chillingworth T."/>
            <person name="Churcher C."/>
            <person name="Clarke K."/>
            <person name="Cronin A."/>
            <person name="Davis P."/>
            <person name="Goodhead I."/>
            <person name="Holroyd N."/>
            <person name="Jagels K."/>
            <person name="Lord A."/>
            <person name="Moule S."/>
            <person name="Mungall K."/>
            <person name="Norbertczak H."/>
            <person name="Quail M.A."/>
            <person name="Rabbinowitsch E."/>
            <person name="Walker D."/>
            <person name="White B."/>
            <person name="Whitehead S."/>
            <person name="Small P.L."/>
            <person name="Brosch R."/>
            <person name="Ramakrishnan L."/>
            <person name="Fischbach M.A."/>
            <person name="Parkhill J."/>
            <person name="Cole S.T."/>
        </authorList>
    </citation>
    <scope>NUCLEOTIDE SEQUENCE [LARGE SCALE GENOMIC DNA]</scope>
    <source>
        <strain evidence="17">ATCC BAA-535 / M</strain>
    </source>
</reference>
<dbReference type="PANTHER" id="PTHR42802:SF1">
    <property type="entry name" value="L-ORNITHINE N(5)-MONOOXYGENASE"/>
    <property type="match status" value="1"/>
</dbReference>
<evidence type="ECO:0000256" key="3">
    <source>
        <dbReference type="ARBA" id="ARBA00007588"/>
    </source>
</evidence>
<dbReference type="KEGG" id="mmi:MMAR_3780"/>
<evidence type="ECO:0000256" key="8">
    <source>
        <dbReference type="ARBA" id="ARBA00022857"/>
    </source>
</evidence>
<dbReference type="Proteomes" id="UP000001190">
    <property type="component" value="Chromosome"/>
</dbReference>
<dbReference type="AlphaFoldDB" id="B2HMH5"/>
<evidence type="ECO:0000256" key="2">
    <source>
        <dbReference type="ARBA" id="ARBA00005102"/>
    </source>
</evidence>
<gene>
    <name evidence="16" type="ordered locus">MMAR_3780</name>
</gene>
<comment type="catalytic activity">
    <reaction evidence="15">
        <text>L-lysine + NADPH + O2 = N(6)-hydroxy-L-lysine + NADP(+) + H2O</text>
        <dbReference type="Rhea" id="RHEA:23228"/>
        <dbReference type="ChEBI" id="CHEBI:15377"/>
        <dbReference type="ChEBI" id="CHEBI:15379"/>
        <dbReference type="ChEBI" id="CHEBI:32551"/>
        <dbReference type="ChEBI" id="CHEBI:57783"/>
        <dbReference type="ChEBI" id="CHEBI:57820"/>
        <dbReference type="ChEBI" id="CHEBI:58349"/>
        <dbReference type="EC" id="1.14.13.59"/>
    </reaction>
</comment>
<accession>B2HMH5</accession>
<dbReference type="EC" id="1.14.13.59" evidence="4"/>
<evidence type="ECO:0000256" key="10">
    <source>
        <dbReference type="ARBA" id="ARBA00023033"/>
    </source>
</evidence>
<keyword evidence="10 16" id="KW-0503">Monooxygenase</keyword>
<evidence type="ECO:0000256" key="4">
    <source>
        <dbReference type="ARBA" id="ARBA00013076"/>
    </source>
</evidence>
<keyword evidence="9" id="KW-0560">Oxidoreductase</keyword>
<keyword evidence="7" id="KW-0274">FAD</keyword>
<comment type="similarity">
    <text evidence="3">Belongs to the lysine N(6)-hydroxylase/L-ornithine N(5)-oxygenase family.</text>
</comment>
<dbReference type="Gene3D" id="3.50.50.60">
    <property type="entry name" value="FAD/NAD(P)-binding domain"/>
    <property type="match status" value="1"/>
</dbReference>
<comment type="pathway">
    <text evidence="2">Siderophore biosynthesis; mycobactin biosynthesis.</text>
</comment>
<evidence type="ECO:0000313" key="17">
    <source>
        <dbReference type="Proteomes" id="UP000001190"/>
    </source>
</evidence>
<evidence type="ECO:0000256" key="15">
    <source>
        <dbReference type="ARBA" id="ARBA00048407"/>
    </source>
</evidence>
<evidence type="ECO:0000256" key="1">
    <source>
        <dbReference type="ARBA" id="ARBA00001974"/>
    </source>
</evidence>
<protein>
    <recommendedName>
        <fullName evidence="5">L-lysine N6-monooxygenase MbtG</fullName>
        <ecNumber evidence="4">1.14.13.59</ecNumber>
    </recommendedName>
    <alternativeName>
        <fullName evidence="14">Lysine 6-N-hydroxylase</fullName>
    </alternativeName>
    <alternativeName>
        <fullName evidence="13">Lysine N6-hydroxylase</fullName>
    </alternativeName>
    <alternativeName>
        <fullName evidence="11">Lysine-N-oxygenase</fullName>
    </alternativeName>
    <alternativeName>
        <fullName evidence="12">Mycobactin synthase protein G</fullName>
    </alternativeName>
</protein>
<dbReference type="PRINTS" id="PR00368">
    <property type="entry name" value="FADPNR"/>
</dbReference>
<dbReference type="EMBL" id="CP000854">
    <property type="protein sequence ID" value="ACC42195.1"/>
    <property type="molecule type" value="Genomic_DNA"/>
</dbReference>
<dbReference type="InterPro" id="IPR036188">
    <property type="entry name" value="FAD/NAD-bd_sf"/>
</dbReference>
<evidence type="ECO:0000256" key="7">
    <source>
        <dbReference type="ARBA" id="ARBA00022827"/>
    </source>
</evidence>
<dbReference type="PANTHER" id="PTHR42802">
    <property type="entry name" value="MONOOXYGENASE"/>
    <property type="match status" value="1"/>
</dbReference>
<evidence type="ECO:0000256" key="13">
    <source>
        <dbReference type="ARBA" id="ARBA00032493"/>
    </source>
</evidence>
<evidence type="ECO:0000256" key="14">
    <source>
        <dbReference type="ARBA" id="ARBA00032738"/>
    </source>
</evidence>
<comment type="cofactor">
    <cofactor evidence="1">
        <name>FAD</name>
        <dbReference type="ChEBI" id="CHEBI:57692"/>
    </cofactor>
</comment>
<evidence type="ECO:0000256" key="5">
    <source>
        <dbReference type="ARBA" id="ARBA00016406"/>
    </source>
</evidence>
<organism evidence="16 17">
    <name type="scientific">Mycobacterium marinum (strain ATCC BAA-535 / M)</name>
    <dbReference type="NCBI Taxonomy" id="216594"/>
    <lineage>
        <taxon>Bacteria</taxon>
        <taxon>Bacillati</taxon>
        <taxon>Actinomycetota</taxon>
        <taxon>Actinomycetes</taxon>
        <taxon>Mycobacteriales</taxon>
        <taxon>Mycobacteriaceae</taxon>
        <taxon>Mycobacterium</taxon>
        <taxon>Mycobacterium ulcerans group</taxon>
    </lineage>
</organism>
<evidence type="ECO:0000256" key="12">
    <source>
        <dbReference type="ARBA" id="ARBA00031158"/>
    </source>
</evidence>
<evidence type="ECO:0000313" key="16">
    <source>
        <dbReference type="EMBL" id="ACC42195.1"/>
    </source>
</evidence>
<dbReference type="STRING" id="216594.MMAR_3780"/>
<evidence type="ECO:0000256" key="6">
    <source>
        <dbReference type="ARBA" id="ARBA00022630"/>
    </source>
</evidence>
<dbReference type="Pfam" id="PF13434">
    <property type="entry name" value="Lys_Orn_oxgnase"/>
    <property type="match status" value="1"/>
</dbReference>
<proteinExistence type="inferred from homology"/>
<dbReference type="GO" id="GO:0047091">
    <property type="term" value="F:L-lysine 6-monooxygenase (NADPH) activity"/>
    <property type="evidence" value="ECO:0007669"/>
    <property type="project" value="UniProtKB-EC"/>
</dbReference>
<keyword evidence="8" id="KW-0521">NADP</keyword>
<sequence length="494" mass="54491">MQQRLTMWSATGLIFGHALCMNTCRTMVVPRGKPLCIERVPPLPCQPKMGESTMPSGGIADPELALVDRTLSVVGVGFGVTGLALAAALHEAEMTEDALFLESRPKFGWHDDMLIEGSSMQVSFLKDIVTMRNPTSRFSFISYLHAMGRLTNFINHGVLTPSRREFADYLRWVARQLDHLVRYDVHVTDVRPVYEGATVSALDIVAGENAVVRTRNLVLGTGLRPRMPQGVIPNRRVWHSSELLSRLAECGDYLARQIVVVGAGQSAAEIALYLLDRYPDSQVCPVFARYGYSAVDASPFANRIFDPSGVDDFYAASPSVKASLLRYHGNTNYSVVSSDVLGALYRRQYEQSVIGDPRLRIFHASRLHLVSFNDDSVVADIEFLPTGEVTRLDTDLVVIYATGYESRDPKHLLTSLAGYLRTDELGALRLDRRYRVKTVEGFRCGIFVQGATESTHGIASTLLSVAAVRAGEISQSLMETSQARPPAGSVTHRH</sequence>
<dbReference type="HOGENOM" id="CLU_020931_2_0_11"/>
<evidence type="ECO:0000256" key="9">
    <source>
        <dbReference type="ARBA" id="ARBA00023002"/>
    </source>
</evidence>
<keyword evidence="6" id="KW-0285">Flavoprotein</keyword>
<keyword evidence="17" id="KW-1185">Reference proteome</keyword>
<dbReference type="eggNOG" id="COG3486">
    <property type="taxonomic scope" value="Bacteria"/>
</dbReference>
<evidence type="ECO:0000256" key="11">
    <source>
        <dbReference type="ARBA" id="ARBA00029939"/>
    </source>
</evidence>
<name>B2HMH5_MYCMM</name>
<dbReference type="SUPFAM" id="SSF51905">
    <property type="entry name" value="FAD/NAD(P)-binding domain"/>
    <property type="match status" value="2"/>
</dbReference>